<accession>A0ABR2GHM3</accession>
<name>A0ABR2GHM3_9ROSI</name>
<gene>
    <name evidence="1" type="ORF">V6N12_051944</name>
</gene>
<organism evidence="1 2">
    <name type="scientific">Hibiscus sabdariffa</name>
    <name type="common">roselle</name>
    <dbReference type="NCBI Taxonomy" id="183260"/>
    <lineage>
        <taxon>Eukaryota</taxon>
        <taxon>Viridiplantae</taxon>
        <taxon>Streptophyta</taxon>
        <taxon>Embryophyta</taxon>
        <taxon>Tracheophyta</taxon>
        <taxon>Spermatophyta</taxon>
        <taxon>Magnoliopsida</taxon>
        <taxon>eudicotyledons</taxon>
        <taxon>Gunneridae</taxon>
        <taxon>Pentapetalae</taxon>
        <taxon>rosids</taxon>
        <taxon>malvids</taxon>
        <taxon>Malvales</taxon>
        <taxon>Malvaceae</taxon>
        <taxon>Malvoideae</taxon>
        <taxon>Hibiscus</taxon>
    </lineage>
</organism>
<dbReference type="EMBL" id="JBBPBM010000001">
    <property type="protein sequence ID" value="KAK8602126.1"/>
    <property type="molecule type" value="Genomic_DNA"/>
</dbReference>
<sequence>MPNKLQVKKVLGDSHGLRQNTKQHTNFLSSFKQKGRSGSGLSLIFHTLKQLLTPTTTIINCDLIFLSIFTINQPPSVCHFSGFARCRIQLFKNTFGRL</sequence>
<reference evidence="1 2" key="1">
    <citation type="journal article" date="2024" name="G3 (Bethesda)">
        <title>Genome assembly of Hibiscus sabdariffa L. provides insights into metabolisms of medicinal natural products.</title>
        <authorList>
            <person name="Kim T."/>
        </authorList>
    </citation>
    <scope>NUCLEOTIDE SEQUENCE [LARGE SCALE GENOMIC DNA]</scope>
    <source>
        <strain evidence="1">TK-2024</strain>
        <tissue evidence="1">Old leaves</tissue>
    </source>
</reference>
<comment type="caution">
    <text evidence="1">The sequence shown here is derived from an EMBL/GenBank/DDBJ whole genome shotgun (WGS) entry which is preliminary data.</text>
</comment>
<protein>
    <submittedName>
        <fullName evidence="1">Uncharacterized protein</fullName>
    </submittedName>
</protein>
<evidence type="ECO:0000313" key="1">
    <source>
        <dbReference type="EMBL" id="KAK8602126.1"/>
    </source>
</evidence>
<evidence type="ECO:0000313" key="2">
    <source>
        <dbReference type="Proteomes" id="UP001472677"/>
    </source>
</evidence>
<keyword evidence="2" id="KW-1185">Reference proteome</keyword>
<proteinExistence type="predicted"/>
<dbReference type="Proteomes" id="UP001472677">
    <property type="component" value="Unassembled WGS sequence"/>
</dbReference>